<evidence type="ECO:0000256" key="5">
    <source>
        <dbReference type="PROSITE-ProRule" id="PRU00035"/>
    </source>
</evidence>
<feature type="region of interest" description="Disordered" evidence="6">
    <location>
        <begin position="1161"/>
        <end position="1199"/>
    </location>
</feature>
<dbReference type="GO" id="GO:0006337">
    <property type="term" value="P:nucleosome disassembly"/>
    <property type="evidence" value="ECO:0007669"/>
    <property type="project" value="TreeGrafter"/>
</dbReference>
<keyword evidence="3" id="KW-0067">ATP-binding</keyword>
<accession>A0AAD4D7Q4</accession>
<dbReference type="PANTHER" id="PTHR23069:SF0">
    <property type="entry name" value="TAT-BINDING HOMOLOG 7"/>
    <property type="match status" value="1"/>
</dbReference>
<feature type="compositionally biased region" description="Basic and acidic residues" evidence="6">
    <location>
        <begin position="33"/>
        <end position="43"/>
    </location>
</feature>
<name>A0AAD4D7Q4_9FUNG</name>
<keyword evidence="9" id="KW-1185">Reference proteome</keyword>
<dbReference type="InterPro" id="IPR041569">
    <property type="entry name" value="AAA_lid_3"/>
</dbReference>
<dbReference type="SMART" id="SM00382">
    <property type="entry name" value="AAA"/>
    <property type="match status" value="1"/>
</dbReference>
<dbReference type="Pfam" id="PF00439">
    <property type="entry name" value="Bromodomain"/>
    <property type="match status" value="1"/>
</dbReference>
<dbReference type="SUPFAM" id="SSF52540">
    <property type="entry name" value="P-loop containing nucleoside triphosphate hydrolases"/>
    <property type="match status" value="2"/>
</dbReference>
<evidence type="ECO:0000256" key="6">
    <source>
        <dbReference type="SAM" id="MobiDB-lite"/>
    </source>
</evidence>
<evidence type="ECO:0000256" key="1">
    <source>
        <dbReference type="ARBA" id="ARBA00006914"/>
    </source>
</evidence>
<dbReference type="PRINTS" id="PR00503">
    <property type="entry name" value="BROMODOMAIN"/>
</dbReference>
<feature type="compositionally biased region" description="Basic residues" evidence="6">
    <location>
        <begin position="230"/>
        <end position="240"/>
    </location>
</feature>
<dbReference type="PANTHER" id="PTHR23069">
    <property type="entry name" value="AAA DOMAIN-CONTAINING"/>
    <property type="match status" value="1"/>
</dbReference>
<feature type="domain" description="Bromo" evidence="7">
    <location>
        <begin position="933"/>
        <end position="996"/>
    </location>
</feature>
<dbReference type="EMBL" id="JAAAIL010001158">
    <property type="protein sequence ID" value="KAG0271381.1"/>
    <property type="molecule type" value="Genomic_DNA"/>
</dbReference>
<dbReference type="Gene3D" id="1.10.8.60">
    <property type="match status" value="1"/>
</dbReference>
<dbReference type="SMART" id="SM00297">
    <property type="entry name" value="BROMO"/>
    <property type="match status" value="1"/>
</dbReference>
<dbReference type="GO" id="GO:0045815">
    <property type="term" value="P:transcription initiation-coupled chromatin remodeling"/>
    <property type="evidence" value="ECO:0007669"/>
    <property type="project" value="TreeGrafter"/>
</dbReference>
<reference evidence="8" key="1">
    <citation type="journal article" date="2020" name="Fungal Divers.">
        <title>Resolving the Mortierellaceae phylogeny through synthesis of multi-gene phylogenetics and phylogenomics.</title>
        <authorList>
            <person name="Vandepol N."/>
            <person name="Liber J."/>
            <person name="Desiro A."/>
            <person name="Na H."/>
            <person name="Kennedy M."/>
            <person name="Barry K."/>
            <person name="Grigoriev I.V."/>
            <person name="Miller A.N."/>
            <person name="O'Donnell K."/>
            <person name="Stajich J.E."/>
            <person name="Bonito G."/>
        </authorList>
    </citation>
    <scope>NUCLEOTIDE SEQUENCE</scope>
    <source>
        <strain evidence="8">NRRL 28262</strain>
    </source>
</reference>
<feature type="compositionally biased region" description="Acidic residues" evidence="6">
    <location>
        <begin position="86"/>
        <end position="101"/>
    </location>
</feature>
<evidence type="ECO:0000313" key="9">
    <source>
        <dbReference type="Proteomes" id="UP001194580"/>
    </source>
</evidence>
<feature type="compositionally biased region" description="Acidic residues" evidence="6">
    <location>
        <begin position="260"/>
        <end position="278"/>
    </location>
</feature>
<dbReference type="InterPro" id="IPR003960">
    <property type="entry name" value="ATPase_AAA_CS"/>
</dbReference>
<feature type="compositionally biased region" description="Basic and acidic residues" evidence="6">
    <location>
        <begin position="1035"/>
        <end position="1046"/>
    </location>
</feature>
<feature type="compositionally biased region" description="Acidic residues" evidence="6">
    <location>
        <begin position="21"/>
        <end position="32"/>
    </location>
</feature>
<dbReference type="Gene3D" id="1.20.920.10">
    <property type="entry name" value="Bromodomain-like"/>
    <property type="match status" value="1"/>
</dbReference>
<dbReference type="PROSITE" id="PS00674">
    <property type="entry name" value="AAA"/>
    <property type="match status" value="1"/>
</dbReference>
<keyword evidence="2" id="KW-0547">Nucleotide-binding</keyword>
<organism evidence="8 9">
    <name type="scientific">Linnemannia exigua</name>
    <dbReference type="NCBI Taxonomy" id="604196"/>
    <lineage>
        <taxon>Eukaryota</taxon>
        <taxon>Fungi</taxon>
        <taxon>Fungi incertae sedis</taxon>
        <taxon>Mucoromycota</taxon>
        <taxon>Mortierellomycotina</taxon>
        <taxon>Mortierellomycetes</taxon>
        <taxon>Mortierellales</taxon>
        <taxon>Mortierellaceae</taxon>
        <taxon>Linnemannia</taxon>
    </lineage>
</organism>
<feature type="compositionally biased region" description="Acidic residues" evidence="6">
    <location>
        <begin position="1087"/>
        <end position="1097"/>
    </location>
</feature>
<protein>
    <submittedName>
        <fullName evidence="8">ATPase AAA domain-containing protein 2B</fullName>
    </submittedName>
</protein>
<dbReference type="Pfam" id="PF00004">
    <property type="entry name" value="AAA"/>
    <property type="match status" value="1"/>
</dbReference>
<evidence type="ECO:0000313" key="8">
    <source>
        <dbReference type="EMBL" id="KAG0271381.1"/>
    </source>
</evidence>
<feature type="compositionally biased region" description="Basic and acidic residues" evidence="6">
    <location>
        <begin position="155"/>
        <end position="168"/>
    </location>
</feature>
<gene>
    <name evidence="8" type="primary">ATAD2B</name>
    <name evidence="8" type="ORF">BGZ95_000814</name>
</gene>
<evidence type="ECO:0000256" key="4">
    <source>
        <dbReference type="ARBA" id="ARBA00023117"/>
    </source>
</evidence>
<dbReference type="GO" id="GO:0005634">
    <property type="term" value="C:nucleus"/>
    <property type="evidence" value="ECO:0007669"/>
    <property type="project" value="TreeGrafter"/>
</dbReference>
<dbReference type="GO" id="GO:0006334">
    <property type="term" value="P:nucleosome assembly"/>
    <property type="evidence" value="ECO:0007669"/>
    <property type="project" value="TreeGrafter"/>
</dbReference>
<feature type="compositionally biased region" description="Low complexity" evidence="6">
    <location>
        <begin position="44"/>
        <end position="62"/>
    </location>
</feature>
<dbReference type="GO" id="GO:0005524">
    <property type="term" value="F:ATP binding"/>
    <property type="evidence" value="ECO:0007669"/>
    <property type="project" value="UniProtKB-KW"/>
</dbReference>
<comment type="similarity">
    <text evidence="1">Belongs to the AAA ATPase family.</text>
</comment>
<dbReference type="InterPro" id="IPR045199">
    <property type="entry name" value="ATAD2-like"/>
</dbReference>
<feature type="region of interest" description="Disordered" evidence="6">
    <location>
        <begin position="874"/>
        <end position="895"/>
    </location>
</feature>
<feature type="compositionally biased region" description="Pro residues" evidence="6">
    <location>
        <begin position="188"/>
        <end position="197"/>
    </location>
</feature>
<dbReference type="FunFam" id="3.40.50.300:FF:000061">
    <property type="entry name" value="ATPase family, AAA domain-containing 2"/>
    <property type="match status" value="1"/>
</dbReference>
<feature type="compositionally biased region" description="Polar residues" evidence="6">
    <location>
        <begin position="1161"/>
        <end position="1171"/>
    </location>
</feature>
<dbReference type="Proteomes" id="UP001194580">
    <property type="component" value="Unassembled WGS sequence"/>
</dbReference>
<feature type="region of interest" description="Disordered" evidence="6">
    <location>
        <begin position="1035"/>
        <end position="1114"/>
    </location>
</feature>
<dbReference type="Pfam" id="PF17862">
    <property type="entry name" value="AAA_lid_3"/>
    <property type="match status" value="1"/>
</dbReference>
<evidence type="ECO:0000256" key="2">
    <source>
        <dbReference type="ARBA" id="ARBA00022741"/>
    </source>
</evidence>
<keyword evidence="4 5" id="KW-0103">Bromodomain</keyword>
<feature type="compositionally biased region" description="Basic and acidic residues" evidence="6">
    <location>
        <begin position="332"/>
        <end position="347"/>
    </location>
</feature>
<dbReference type="InterPro" id="IPR003959">
    <property type="entry name" value="ATPase_AAA_core"/>
</dbReference>
<dbReference type="Gene3D" id="3.40.50.300">
    <property type="entry name" value="P-loop containing nucleotide triphosphate hydrolases"/>
    <property type="match status" value="1"/>
</dbReference>
<dbReference type="GO" id="GO:0016887">
    <property type="term" value="F:ATP hydrolysis activity"/>
    <property type="evidence" value="ECO:0007669"/>
    <property type="project" value="InterPro"/>
</dbReference>
<feature type="compositionally biased region" description="Polar residues" evidence="6">
    <location>
        <begin position="1"/>
        <end position="11"/>
    </location>
</feature>
<feature type="compositionally biased region" description="Low complexity" evidence="6">
    <location>
        <begin position="170"/>
        <end position="181"/>
    </location>
</feature>
<feature type="compositionally biased region" description="Low complexity" evidence="6">
    <location>
        <begin position="417"/>
        <end position="426"/>
    </location>
</feature>
<dbReference type="GO" id="GO:0003682">
    <property type="term" value="F:chromatin binding"/>
    <property type="evidence" value="ECO:0007669"/>
    <property type="project" value="TreeGrafter"/>
</dbReference>
<dbReference type="InterPro" id="IPR036427">
    <property type="entry name" value="Bromodomain-like_sf"/>
</dbReference>
<proteinExistence type="inferred from homology"/>
<comment type="caution">
    <text evidence="8">The sequence shown here is derived from an EMBL/GenBank/DDBJ whole genome shotgun (WGS) entry which is preliminary data.</text>
</comment>
<dbReference type="InterPro" id="IPR027417">
    <property type="entry name" value="P-loop_NTPase"/>
</dbReference>
<dbReference type="InterPro" id="IPR003593">
    <property type="entry name" value="AAA+_ATPase"/>
</dbReference>
<dbReference type="PROSITE" id="PS50014">
    <property type="entry name" value="BROMODOMAIN_2"/>
    <property type="match status" value="1"/>
</dbReference>
<evidence type="ECO:0000256" key="3">
    <source>
        <dbReference type="ARBA" id="ARBA00022840"/>
    </source>
</evidence>
<dbReference type="GO" id="GO:0042393">
    <property type="term" value="F:histone binding"/>
    <property type="evidence" value="ECO:0007669"/>
    <property type="project" value="TreeGrafter"/>
</dbReference>
<sequence>MEKPSRTASSRRSVKRVNYADPDDFDIDDEEQDRSPSRGRESARTSTRTRTTGRQQPKQQQQHYRRRRGEMDEEEEYEGAEKGNVDDDDEGNEAVDEEEGYTDNSQNVKIEPEPAAFGRRTLRDRSAITAPKPFHIIHPTPAPTSRLPRNASSRQDSRGHYDEPDNNRYRSASSSTLRSSLPAKRPYPSAPSHPPRPITENMRITRGMTGSLAPDSSNSRDVTPDQPAHRPLRTSSRFHRALSTDEEREFEVSGVTGGEGGDEAGREDEDEEMDEAAEDSQQSPFVDHQDPNSGLVRMTRLRARVQSQPARSSRHAPQPSSTSRSKSAHSQSRQDSDRKYDLRERPKNRPTYIADRPVPSPTRPRTSRMNFGSGGRDSFMRPRQGRSSLLEALARAGDSSDDDRDMSSSFNKRRSGPSDSRGSSSRILPMNMHELAESRRDVIAARTGGQMADTDPLAVGKSVDFSKVGGLDHHVKSLKEMVILPLLYPEVYSRFQMMPPRGVLFHGPPGTGKTLLARALASSCSTETQKVAFFMRKGADCLSKWVGEAERQLRLLFEEAKAWQPSIIFFDEIDGLCPVRSSKQEQIHASIVSTMLALMDGLDGRGQVIVIGATNRIDAIDPALRRPGRFDREFYFPLPNEAARRAIIDINTCGWVPALDEGFKDELALITTRYCGADIKALCTEAALKAIRRRYPQIYESNEKLLIDTSSIVVEEVDMLKSAKAMVPASYRVTGATASPLPANIKPLLEDQFDRICRTPEAACVQFFIEVKRHAPSVIYIPHIDVWWTVMTDAVKATFSNLLEDLNPEDRILFLATSETPLQDLPIAVRRWFVSSVKGRVELTKPDRPNREAFFETLVVDLARPPTDFQLKATTTDTAKSEPLKKAPPPQPRVPTAEEKKLLKEHDQYVLRELRISLRSIVEELFKERRFKPFFRPVEPEEFPDYYQIVKKPMDLTTINDKVDDRMYLEAKEFLADVDQIVENTSLYNDIHDPSRIIYKARAFQDVVHGMISRLDPELIIESEKTAARVRQELKGLQKTQGERSSRRQLGLEAPAVPDDPEMYLRHRSSHNHNSNTLANGIAAAEVEAEEEEDEEKAEPSSRKGGFPDRPPVLKQEDLDLDLDDDMSGTSLSMSSSTTSLIALTAESTDPIADGREVTPITTEDQVQAQPSAVPDGIDGGEQEKSSMDVDTPQPFQDAQEGFIGSELPATSSVLPAEATATVYTKDDKVVTDLATTTGEPKANVNGVSLPTLRSLPPAPAVMEPAPVDEVMDTTPTAALTEDALKDLNNSASSMEVQKAELIKEQSPPPPIFLLDASKVALLQQSLVDKTDGSTVEELDQLRAALYADLWEHRLQWDKAPMLEDMNDTLESITSLHKETKEDIKNYHTVLQEIY</sequence>
<dbReference type="InterPro" id="IPR001487">
    <property type="entry name" value="Bromodomain"/>
</dbReference>
<feature type="region of interest" description="Disordered" evidence="6">
    <location>
        <begin position="1"/>
        <end position="428"/>
    </location>
</feature>
<evidence type="ECO:0000259" key="7">
    <source>
        <dbReference type="PROSITE" id="PS50014"/>
    </source>
</evidence>
<feature type="compositionally biased region" description="Polar residues" evidence="6">
    <location>
        <begin position="318"/>
        <end position="331"/>
    </location>
</feature>
<dbReference type="SUPFAM" id="SSF47370">
    <property type="entry name" value="Bromodomain"/>
    <property type="match status" value="1"/>
</dbReference>